<evidence type="ECO:0000313" key="1">
    <source>
        <dbReference type="EMBL" id="GEK20695.1"/>
    </source>
</evidence>
<evidence type="ECO:0008006" key="3">
    <source>
        <dbReference type="Google" id="ProtNLM"/>
    </source>
</evidence>
<dbReference type="OrthoDB" id="4824114at2"/>
<accession>A0A510V6B4</accession>
<comment type="caution">
    <text evidence="1">The sequence shown here is derived from an EMBL/GenBank/DDBJ whole genome shotgun (WGS) entry which is preliminary data.</text>
</comment>
<dbReference type="EMBL" id="BJUB01000003">
    <property type="protein sequence ID" value="GEK20695.1"/>
    <property type="molecule type" value="Genomic_DNA"/>
</dbReference>
<organism evidence="1 2">
    <name type="scientific">Cellulomonas xylanilytica</name>
    <dbReference type="NCBI Taxonomy" id="233583"/>
    <lineage>
        <taxon>Bacteria</taxon>
        <taxon>Bacillati</taxon>
        <taxon>Actinomycetota</taxon>
        <taxon>Actinomycetes</taxon>
        <taxon>Micrococcales</taxon>
        <taxon>Cellulomonadaceae</taxon>
        <taxon>Cellulomonas</taxon>
    </lineage>
</organism>
<evidence type="ECO:0000313" key="2">
    <source>
        <dbReference type="Proteomes" id="UP000321118"/>
    </source>
</evidence>
<dbReference type="RefSeq" id="WP_146926221.1">
    <property type="nucleotide sequence ID" value="NZ_BJUB01000003.1"/>
</dbReference>
<protein>
    <recommendedName>
        <fullName evidence="3">HTH araC/xylS-type domain-containing protein</fullName>
    </recommendedName>
</protein>
<reference evidence="1 2" key="1">
    <citation type="submission" date="2019-07" db="EMBL/GenBank/DDBJ databases">
        <title>Whole genome shotgun sequence of Cellulomonas xylanilytica NBRC 101102.</title>
        <authorList>
            <person name="Hosoyama A."/>
            <person name="Uohara A."/>
            <person name="Ohji S."/>
            <person name="Ichikawa N."/>
        </authorList>
    </citation>
    <scope>NUCLEOTIDE SEQUENCE [LARGE SCALE GENOMIC DNA]</scope>
    <source>
        <strain evidence="1 2">NBRC 101102</strain>
    </source>
</reference>
<sequence>MAPDQVVYRRYAPPPSARGIVEHLWVVRLPDGVVEREVLLPDGHGLVTVSVGVPGEHIDPLTQARTPDRSGIRGLADRAFVREQRGPSVRLGAQLDPVGLARMGVRAGAHEPVAVSAVLGAEVEDVCATALEQGRDADAAALLGSTLVAHAVPVPVGSPLEALGPVLRSVVEQRGLVRASDLARHADLAVGVLHREVVETLGITPEAFLAAVRFSAFVRDAVGPGPVRPQDVLAVLQWYLRAGYPPREVERFTGLSHLELRRLESGIAAALGVAA</sequence>
<keyword evidence="2" id="KW-1185">Reference proteome</keyword>
<dbReference type="Proteomes" id="UP000321118">
    <property type="component" value="Unassembled WGS sequence"/>
</dbReference>
<proteinExistence type="predicted"/>
<gene>
    <name evidence="1" type="ORF">CXY01_12150</name>
</gene>
<dbReference type="AlphaFoldDB" id="A0A510V6B4"/>
<name>A0A510V6B4_9CELL</name>